<dbReference type="InterPro" id="IPR002509">
    <property type="entry name" value="NODB_dom"/>
</dbReference>
<sequence>MAKLTGMSRTICGAACGILAAAIVASGAGAAPPTAHQASAVTIAQPAAALPAVPGPVKVATAKLPALLTTQANLNLRTGSSTRTRIIITIPKGTSVKVQARASSGWYKVTYKSRTGWASGQYLAAGKPVKSGPKLPSIPLAHQNRGPNKTSRVVLTYDDCPRTLSSFKSVINYAGKSNIGLVLAPTGDCLVSFKRRYGVDLAALARSKGQWVINHSANHVDLRRLSCTQGARELRGTGVRTNYGRPPYGAINSNVRCAYARADMKIWTWTHDTLDWMVRSKQTTVARAGAARRGDTVLMHMQWEGFTPDSIRQIRNRLSDSGIGLCRAYHGKDGRGAVAKTPVYLPSSLPC</sequence>
<comment type="caution">
    <text evidence="3">The sequence shown here is derived from an EMBL/GenBank/DDBJ whole genome shotgun (WGS) entry which is preliminary data.</text>
</comment>
<evidence type="ECO:0000313" key="4">
    <source>
        <dbReference type="Proteomes" id="UP001183817"/>
    </source>
</evidence>
<dbReference type="PANTHER" id="PTHR10587">
    <property type="entry name" value="GLYCOSYL TRANSFERASE-RELATED"/>
    <property type="match status" value="1"/>
</dbReference>
<dbReference type="CDD" id="cd10917">
    <property type="entry name" value="CE4_NodB_like_6s_7s"/>
    <property type="match status" value="1"/>
</dbReference>
<dbReference type="InterPro" id="IPR036028">
    <property type="entry name" value="SH3-like_dom_sf"/>
</dbReference>
<protein>
    <recommendedName>
        <fullName evidence="2">SH3b domain-containing protein</fullName>
    </recommendedName>
</protein>
<dbReference type="SUPFAM" id="SSF50044">
    <property type="entry name" value="SH3-domain"/>
    <property type="match status" value="1"/>
</dbReference>
<dbReference type="InterPro" id="IPR050248">
    <property type="entry name" value="Polysacc_deacetylase_ArnD"/>
</dbReference>
<feature type="chain" id="PRO_5045685409" description="SH3b domain-containing protein" evidence="1">
    <location>
        <begin position="31"/>
        <end position="351"/>
    </location>
</feature>
<organism evidence="3 4">
    <name type="scientific">Paeniglutamicibacter sulfureus</name>
    <dbReference type="NCBI Taxonomy" id="43666"/>
    <lineage>
        <taxon>Bacteria</taxon>
        <taxon>Bacillati</taxon>
        <taxon>Actinomycetota</taxon>
        <taxon>Actinomycetes</taxon>
        <taxon>Micrococcales</taxon>
        <taxon>Micrococcaceae</taxon>
        <taxon>Paeniglutamicibacter</taxon>
    </lineage>
</organism>
<dbReference type="EMBL" id="JAVDYI010000001">
    <property type="protein sequence ID" value="MDR7357452.1"/>
    <property type="molecule type" value="Genomic_DNA"/>
</dbReference>
<dbReference type="Gene3D" id="3.20.20.370">
    <property type="entry name" value="Glycoside hydrolase/deacetylase"/>
    <property type="match status" value="1"/>
</dbReference>
<reference evidence="3 4" key="1">
    <citation type="submission" date="2023-07" db="EMBL/GenBank/DDBJ databases">
        <title>Sequencing the genomes of 1000 actinobacteria strains.</title>
        <authorList>
            <person name="Klenk H.-P."/>
        </authorList>
    </citation>
    <scope>NUCLEOTIDE SEQUENCE [LARGE SCALE GENOMIC DNA]</scope>
    <source>
        <strain evidence="3 4">DSM 20167</strain>
    </source>
</reference>
<gene>
    <name evidence="3" type="ORF">J2S64_001143</name>
</gene>
<dbReference type="RefSeq" id="WP_310288927.1">
    <property type="nucleotide sequence ID" value="NZ_BAAAWO010000001.1"/>
</dbReference>
<evidence type="ECO:0000259" key="2">
    <source>
        <dbReference type="PROSITE" id="PS51781"/>
    </source>
</evidence>
<dbReference type="Proteomes" id="UP001183817">
    <property type="component" value="Unassembled WGS sequence"/>
</dbReference>
<keyword evidence="1" id="KW-0732">Signal</keyword>
<name>A0ABU2BFP2_9MICC</name>
<proteinExistence type="predicted"/>
<dbReference type="PROSITE" id="PS51781">
    <property type="entry name" value="SH3B"/>
    <property type="match status" value="1"/>
</dbReference>
<dbReference type="InterPro" id="IPR003646">
    <property type="entry name" value="SH3-like_bac-type"/>
</dbReference>
<dbReference type="SMART" id="SM00287">
    <property type="entry name" value="SH3b"/>
    <property type="match status" value="1"/>
</dbReference>
<dbReference type="InterPro" id="IPR011330">
    <property type="entry name" value="Glyco_hydro/deAcase_b/a-brl"/>
</dbReference>
<dbReference type="SUPFAM" id="SSF88713">
    <property type="entry name" value="Glycoside hydrolase/deacetylase"/>
    <property type="match status" value="1"/>
</dbReference>
<accession>A0ABU2BFP2</accession>
<keyword evidence="4" id="KW-1185">Reference proteome</keyword>
<feature type="signal peptide" evidence="1">
    <location>
        <begin position="1"/>
        <end position="30"/>
    </location>
</feature>
<feature type="domain" description="SH3b" evidence="2">
    <location>
        <begin position="63"/>
        <end position="127"/>
    </location>
</feature>
<evidence type="ECO:0000313" key="3">
    <source>
        <dbReference type="EMBL" id="MDR7357452.1"/>
    </source>
</evidence>
<dbReference type="Pfam" id="PF08239">
    <property type="entry name" value="SH3_3"/>
    <property type="match status" value="1"/>
</dbReference>
<evidence type="ECO:0000256" key="1">
    <source>
        <dbReference type="SAM" id="SignalP"/>
    </source>
</evidence>
<dbReference type="Pfam" id="PF01522">
    <property type="entry name" value="Polysacc_deac_1"/>
    <property type="match status" value="1"/>
</dbReference>
<dbReference type="Gene3D" id="2.30.30.40">
    <property type="entry name" value="SH3 Domains"/>
    <property type="match status" value="1"/>
</dbReference>